<comment type="similarity">
    <text evidence="1">Belongs to the N(4)/N(6)-methyltransferase family.</text>
</comment>
<gene>
    <name evidence="5" type="ORF">Tam10B_1457</name>
</gene>
<evidence type="ECO:0000256" key="1">
    <source>
        <dbReference type="ARBA" id="ARBA00006594"/>
    </source>
</evidence>
<evidence type="ECO:0000256" key="2">
    <source>
        <dbReference type="ARBA" id="ARBA00022747"/>
    </source>
</evidence>
<dbReference type="InterPro" id="IPR038333">
    <property type="entry name" value="T1MK-like_N_sf"/>
</dbReference>
<dbReference type="EMBL" id="NEWD01000018">
    <property type="protein sequence ID" value="OXN00354.1"/>
    <property type="molecule type" value="Genomic_DNA"/>
</dbReference>
<dbReference type="AlphaFoldDB" id="A0A229VXJ9"/>
<reference evidence="5 6" key="1">
    <citation type="submission" date="2017-05" db="EMBL/GenBank/DDBJ databases">
        <title>Bifidobacterium vansinderenii sp. nov.</title>
        <authorList>
            <person name="Lugli G.A."/>
            <person name="Duranti S."/>
            <person name="Mangifesta M."/>
        </authorList>
    </citation>
    <scope>NUCLEOTIDE SEQUENCE [LARGE SCALE GENOMIC DNA]</scope>
    <source>
        <strain evidence="5 6">Tam10B</strain>
    </source>
</reference>
<dbReference type="InterPro" id="IPR029063">
    <property type="entry name" value="SAM-dependent_MTases_sf"/>
</dbReference>
<dbReference type="Pfam" id="PF12161">
    <property type="entry name" value="HsdM_N"/>
    <property type="match status" value="1"/>
</dbReference>
<keyword evidence="5" id="KW-0808">Transferase</keyword>
<dbReference type="Gene3D" id="1.20.1260.30">
    <property type="match status" value="1"/>
</dbReference>
<dbReference type="GO" id="GO:0008168">
    <property type="term" value="F:methyltransferase activity"/>
    <property type="evidence" value="ECO:0007669"/>
    <property type="project" value="UniProtKB-KW"/>
</dbReference>
<keyword evidence="5" id="KW-0489">Methyltransferase</keyword>
<sequence>MHGAMLAGEVRNKIDRVWDAFWSGGISNTLEVIEQITYLLFLRRLDMNQRREENKVRRKVEQALALDDELFASLQSRAFRGEC</sequence>
<dbReference type="SUPFAM" id="SSF53335">
    <property type="entry name" value="S-adenosyl-L-methionine-dependent methyltransferases"/>
    <property type="match status" value="1"/>
</dbReference>
<keyword evidence="2" id="KW-0680">Restriction system</keyword>
<evidence type="ECO:0000256" key="3">
    <source>
        <dbReference type="SAM" id="Phobius"/>
    </source>
</evidence>
<evidence type="ECO:0000313" key="5">
    <source>
        <dbReference type="EMBL" id="OXN00354.1"/>
    </source>
</evidence>
<feature type="transmembrane region" description="Helical" evidence="3">
    <location>
        <begin position="20"/>
        <end position="41"/>
    </location>
</feature>
<protein>
    <submittedName>
        <fullName evidence="5">DNA methyltransferase</fullName>
    </submittedName>
</protein>
<dbReference type="GO" id="GO:0009307">
    <property type="term" value="P:DNA restriction-modification system"/>
    <property type="evidence" value="ECO:0007669"/>
    <property type="project" value="UniProtKB-KW"/>
</dbReference>
<keyword evidence="3" id="KW-0472">Membrane</keyword>
<dbReference type="InterPro" id="IPR022749">
    <property type="entry name" value="D12N6_MeTrfase_N"/>
</dbReference>
<keyword evidence="3" id="KW-0812">Transmembrane</keyword>
<name>A0A229VXJ9_9BIFI</name>
<keyword evidence="3" id="KW-1133">Transmembrane helix</keyword>
<comment type="caution">
    <text evidence="5">The sequence shown here is derived from an EMBL/GenBank/DDBJ whole genome shotgun (WGS) entry which is preliminary data.</text>
</comment>
<organism evidence="5 6">
    <name type="scientific">Bifidobacterium vansinderenii</name>
    <dbReference type="NCBI Taxonomy" id="1984871"/>
    <lineage>
        <taxon>Bacteria</taxon>
        <taxon>Bacillati</taxon>
        <taxon>Actinomycetota</taxon>
        <taxon>Actinomycetes</taxon>
        <taxon>Bifidobacteriales</taxon>
        <taxon>Bifidobacteriaceae</taxon>
        <taxon>Bifidobacterium</taxon>
    </lineage>
</organism>
<accession>A0A229VXJ9</accession>
<dbReference type="GO" id="GO:0032259">
    <property type="term" value="P:methylation"/>
    <property type="evidence" value="ECO:0007669"/>
    <property type="project" value="UniProtKB-KW"/>
</dbReference>
<evidence type="ECO:0000313" key="6">
    <source>
        <dbReference type="Proteomes" id="UP000215433"/>
    </source>
</evidence>
<keyword evidence="6" id="KW-1185">Reference proteome</keyword>
<feature type="domain" description="N6 adenine-specific DNA methyltransferase N-terminal" evidence="4">
    <location>
        <begin position="11"/>
        <end position="63"/>
    </location>
</feature>
<dbReference type="Proteomes" id="UP000215433">
    <property type="component" value="Unassembled WGS sequence"/>
</dbReference>
<proteinExistence type="inferred from homology"/>
<evidence type="ECO:0000259" key="4">
    <source>
        <dbReference type="Pfam" id="PF12161"/>
    </source>
</evidence>